<dbReference type="Pfam" id="PF06041">
    <property type="entry name" value="DUF924"/>
    <property type="match status" value="1"/>
</dbReference>
<evidence type="ECO:0000313" key="1">
    <source>
        <dbReference type="EMBL" id="AFS79789.1"/>
    </source>
</evidence>
<proteinExistence type="predicted"/>
<sequence>MNEISDKEEVIFSNEPWKMVLDFWFNPKNKPYWFKKDEAFDNEIYDKFYDIWQSGCQGLLSDWRVSLYGRLAEIIVLDQFSRNLCRQKACAFTQDGMALVLSQEAIRQPGFTEMLEEEKKFMIMPFMHSESSGIHEQAVVLFEELSDKETAEYEYRHKEIIDRFGRYPHRNKALNRESTPEEIEFLKQPGSSF</sequence>
<dbReference type="eggNOG" id="COG3803">
    <property type="taxonomic scope" value="Bacteria"/>
</dbReference>
<dbReference type="STRING" id="1128398.Curi_c27960"/>
<evidence type="ECO:0000313" key="2">
    <source>
        <dbReference type="Proteomes" id="UP000006094"/>
    </source>
</evidence>
<protein>
    <recommendedName>
        <fullName evidence="3">Transmembrane protein</fullName>
    </recommendedName>
</protein>
<accession>K0B2S0</accession>
<reference evidence="1 2" key="1">
    <citation type="journal article" date="2012" name="PLoS ONE">
        <title>The purine-utilizing bacterium Clostridium acidurici 9a: a genome-guided metabolic reconsideration.</title>
        <authorList>
            <person name="Hartwich K."/>
            <person name="Poehlein A."/>
            <person name="Daniel R."/>
        </authorList>
    </citation>
    <scope>NUCLEOTIDE SEQUENCE [LARGE SCALE GENOMIC DNA]</scope>
    <source>
        <strain evidence="2">ATCC 7906 / DSM 604 / BCRC 14475 / CIP 104303 / KCTC 5404 / NCIMB 10678 / 9a</strain>
    </source>
</reference>
<dbReference type="SUPFAM" id="SSF48452">
    <property type="entry name" value="TPR-like"/>
    <property type="match status" value="1"/>
</dbReference>
<dbReference type="KEGG" id="cad:Curi_c27960"/>
<dbReference type="Gene3D" id="1.25.40.10">
    <property type="entry name" value="Tetratricopeptide repeat domain"/>
    <property type="match status" value="1"/>
</dbReference>
<organism evidence="1 2">
    <name type="scientific">Gottschalkia acidurici (strain ATCC 7906 / DSM 604 / BCRC 14475 / CIP 104303 / KCTC 5404 / NCIMB 10678 / 9a)</name>
    <name type="common">Clostridium acidurici</name>
    <dbReference type="NCBI Taxonomy" id="1128398"/>
    <lineage>
        <taxon>Bacteria</taxon>
        <taxon>Bacillati</taxon>
        <taxon>Bacillota</taxon>
        <taxon>Tissierellia</taxon>
        <taxon>Tissierellales</taxon>
        <taxon>Gottschalkiaceae</taxon>
        <taxon>Gottschalkia</taxon>
    </lineage>
</organism>
<gene>
    <name evidence="1" type="ordered locus">Curi_c27960</name>
</gene>
<name>K0B2S0_GOTA9</name>
<dbReference type="InterPro" id="IPR011990">
    <property type="entry name" value="TPR-like_helical_dom_sf"/>
</dbReference>
<dbReference type="RefSeq" id="WP_014968923.1">
    <property type="nucleotide sequence ID" value="NC_018664.1"/>
</dbReference>
<dbReference type="HOGENOM" id="CLU_065010_2_0_9"/>
<dbReference type="Proteomes" id="UP000006094">
    <property type="component" value="Chromosome"/>
</dbReference>
<dbReference type="Gene3D" id="1.20.58.320">
    <property type="entry name" value="TPR-like"/>
    <property type="match status" value="1"/>
</dbReference>
<evidence type="ECO:0008006" key="3">
    <source>
        <dbReference type="Google" id="ProtNLM"/>
    </source>
</evidence>
<dbReference type="AlphaFoldDB" id="K0B2S0"/>
<dbReference type="EMBL" id="CP003326">
    <property type="protein sequence ID" value="AFS79789.1"/>
    <property type="molecule type" value="Genomic_DNA"/>
</dbReference>
<dbReference type="InterPro" id="IPR010323">
    <property type="entry name" value="DUF924"/>
</dbReference>
<keyword evidence="2" id="KW-1185">Reference proteome</keyword>
<dbReference type="PATRIC" id="fig|1128398.3.peg.2888"/>